<dbReference type="InterPro" id="IPR046480">
    <property type="entry name" value="DUF6573"/>
</dbReference>
<dbReference type="KEGG" id="ccos:Pan44_08130"/>
<organism evidence="1 2">
    <name type="scientific">Caulifigura coniformis</name>
    <dbReference type="NCBI Taxonomy" id="2527983"/>
    <lineage>
        <taxon>Bacteria</taxon>
        <taxon>Pseudomonadati</taxon>
        <taxon>Planctomycetota</taxon>
        <taxon>Planctomycetia</taxon>
        <taxon>Planctomycetales</taxon>
        <taxon>Planctomycetaceae</taxon>
        <taxon>Caulifigura</taxon>
    </lineage>
</organism>
<evidence type="ECO:0000313" key="1">
    <source>
        <dbReference type="EMBL" id="QDT52801.1"/>
    </source>
</evidence>
<keyword evidence="2" id="KW-1185">Reference proteome</keyword>
<reference evidence="1 2" key="1">
    <citation type="submission" date="2019-02" db="EMBL/GenBank/DDBJ databases">
        <title>Deep-cultivation of Planctomycetes and their phenomic and genomic characterization uncovers novel biology.</title>
        <authorList>
            <person name="Wiegand S."/>
            <person name="Jogler M."/>
            <person name="Boedeker C."/>
            <person name="Pinto D."/>
            <person name="Vollmers J."/>
            <person name="Rivas-Marin E."/>
            <person name="Kohn T."/>
            <person name="Peeters S.H."/>
            <person name="Heuer A."/>
            <person name="Rast P."/>
            <person name="Oberbeckmann S."/>
            <person name="Bunk B."/>
            <person name="Jeske O."/>
            <person name="Meyerdierks A."/>
            <person name="Storesund J.E."/>
            <person name="Kallscheuer N."/>
            <person name="Luecker S."/>
            <person name="Lage O.M."/>
            <person name="Pohl T."/>
            <person name="Merkel B.J."/>
            <person name="Hornburger P."/>
            <person name="Mueller R.-W."/>
            <person name="Bruemmer F."/>
            <person name="Labrenz M."/>
            <person name="Spormann A.M."/>
            <person name="Op den Camp H."/>
            <person name="Overmann J."/>
            <person name="Amann R."/>
            <person name="Jetten M.S.M."/>
            <person name="Mascher T."/>
            <person name="Medema M.H."/>
            <person name="Devos D.P."/>
            <person name="Kaster A.-K."/>
            <person name="Ovreas L."/>
            <person name="Rohde M."/>
            <person name="Galperin M.Y."/>
            <person name="Jogler C."/>
        </authorList>
    </citation>
    <scope>NUCLEOTIDE SEQUENCE [LARGE SCALE GENOMIC DNA]</scope>
    <source>
        <strain evidence="1 2">Pan44</strain>
    </source>
</reference>
<dbReference type="Pfam" id="PF20213">
    <property type="entry name" value="DUF6573"/>
    <property type="match status" value="1"/>
</dbReference>
<name>A0A517S9J8_9PLAN</name>
<protein>
    <submittedName>
        <fullName evidence="1">Uncharacterized protein</fullName>
    </submittedName>
</protein>
<dbReference type="EMBL" id="CP036271">
    <property type="protein sequence ID" value="QDT52801.1"/>
    <property type="molecule type" value="Genomic_DNA"/>
</dbReference>
<gene>
    <name evidence="1" type="ORF">Pan44_08130</name>
</gene>
<evidence type="ECO:0000313" key="2">
    <source>
        <dbReference type="Proteomes" id="UP000315700"/>
    </source>
</evidence>
<dbReference type="Proteomes" id="UP000315700">
    <property type="component" value="Chromosome"/>
</dbReference>
<sequence length="121" mass="13641">MDDLLHAYTRKEAIADGVLIDVSHTAEEAGFRYPVALTSGVWAECVRVPEEVSYQDESGRLWDILTMLRYFIQKDPNQSLVRFIVQVQNDERPPQPVHLKALCGPGDNGEPVITVLLPHED</sequence>
<dbReference type="AlphaFoldDB" id="A0A517S9J8"/>
<dbReference type="InParanoid" id="A0A517S9J8"/>
<accession>A0A517S9J8</accession>
<proteinExistence type="predicted"/>
<dbReference type="OrthoDB" id="4556966at2"/>
<dbReference type="RefSeq" id="WP_145027459.1">
    <property type="nucleotide sequence ID" value="NZ_CP036271.1"/>
</dbReference>